<accession>A0ACD4R6R7</accession>
<protein>
    <submittedName>
        <fullName evidence="1">MFS transporter</fullName>
    </submittedName>
</protein>
<gene>
    <name evidence="1" type="ORF">QLQ22_15815</name>
</gene>
<dbReference type="EMBL" id="CP126116">
    <property type="protein sequence ID" value="WHZ56159.1"/>
    <property type="molecule type" value="Genomic_DNA"/>
</dbReference>
<proteinExistence type="predicted"/>
<dbReference type="Proteomes" id="UP001226091">
    <property type="component" value="Chromosome"/>
</dbReference>
<organism evidence="1 2">
    <name type="scientific">Metabacillus hrfriensis</name>
    <dbReference type="NCBI Taxonomy" id="3048891"/>
    <lineage>
        <taxon>Bacteria</taxon>
        <taxon>Bacillati</taxon>
        <taxon>Bacillota</taxon>
        <taxon>Bacilli</taxon>
        <taxon>Bacillales</taxon>
        <taxon>Bacillaceae</taxon>
        <taxon>Metabacillus</taxon>
    </lineage>
</organism>
<sequence>MGNWKNPFLLISGIGISYLGSWIYLIAINLSVLNLTGSAAAVAGLYMIRPLAVLVTNTWSGSVIDRVNKRKLMIAVDIIRGVFVFSIPFLSSLWTIYLIVFFINIAGSFFGPSSSVYITKLIPSDKRKRFNSIMSMTSSGAFLTGPAIAGFLIMYAGTDVCIFINAFTFIACAFFIFLLPNVDGKLEQARDPIKVKTLIADWNAVIQFGKGAVFFITVYLLFQTAMLIGFALDSQEATFIKQHLNLTDKDYGLIVSLTGLGSLAGAGAAALAANKLKLNFYIGAGMLLTSVGYLFFYSSYSFLTATLSFIFLGFFMAFANTGYATFFQNNVPVEIMGRFGSVAEMIQGIIQIVLTLILGLTAEWFTLQLVCQIFSAISVLFAAILFITVIIPSKKHFFKETTDIISG</sequence>
<reference evidence="2" key="1">
    <citation type="journal article" date="2025" name="Aquaculture">
        <title>Assessment of the bioflocculant production and safety properties of Metabacillus hrfriensis sp. nov. based on phenotypic and whole-genome sequencing analysis.</title>
        <authorList>
            <person name="Zhang R."/>
            <person name="Zhao Z."/>
            <person name="Luo L."/>
            <person name="Wang S."/>
            <person name="Guo K."/>
            <person name="Xu W."/>
        </authorList>
    </citation>
    <scope>NUCLEOTIDE SEQUENCE [LARGE SCALE GENOMIC DNA]</scope>
    <source>
        <strain evidence="2">CT-WN-B3</strain>
    </source>
</reference>
<evidence type="ECO:0000313" key="2">
    <source>
        <dbReference type="Proteomes" id="UP001226091"/>
    </source>
</evidence>
<keyword evidence="2" id="KW-1185">Reference proteome</keyword>
<name>A0ACD4R6R7_9BACI</name>
<evidence type="ECO:0000313" key="1">
    <source>
        <dbReference type="EMBL" id="WHZ56159.1"/>
    </source>
</evidence>